<feature type="domain" description="Insertion element IS150 protein InsJ-like helix-turn-helix" evidence="2">
    <location>
        <begin position="62"/>
        <end position="114"/>
    </location>
</feature>
<dbReference type="InterPro" id="IPR010921">
    <property type="entry name" value="Trp_repressor/repl_initiator"/>
</dbReference>
<evidence type="ECO:0000256" key="1">
    <source>
        <dbReference type="ARBA" id="ARBA00038232"/>
    </source>
</evidence>
<dbReference type="Pfam" id="PF13518">
    <property type="entry name" value="HTH_28"/>
    <property type="match status" value="2"/>
</dbReference>
<dbReference type="SUPFAM" id="SSF46689">
    <property type="entry name" value="Homeodomain-like"/>
    <property type="match status" value="1"/>
</dbReference>
<dbReference type="EMBL" id="MJEA01000034">
    <property type="protein sequence ID" value="OQO67611.1"/>
    <property type="molecule type" value="Genomic_DNA"/>
</dbReference>
<proteinExistence type="inferred from homology"/>
<accession>A0A1V8YGE4</accession>
<reference evidence="3 4" key="1">
    <citation type="journal article" date="2017" name="BMC Microbiol.">
        <title>Comparative genomics of Enterococcus spp. isolated from bovine feces.</title>
        <authorList>
            <person name="Beukers A.G."/>
            <person name="Zaheer R."/>
            <person name="Goji N."/>
            <person name="Amoako K.K."/>
            <person name="Chaves A.V."/>
            <person name="Ward M.P."/>
            <person name="McAllister T.A."/>
        </authorList>
    </citation>
    <scope>NUCLEOTIDE SEQUENCE [LARGE SCALE GENOMIC DNA]</scope>
    <source>
        <strain evidence="3 4">F1129D 143</strain>
    </source>
</reference>
<evidence type="ECO:0000313" key="4">
    <source>
        <dbReference type="Proteomes" id="UP000192477"/>
    </source>
</evidence>
<dbReference type="PANTHER" id="PTHR33795:SF1">
    <property type="entry name" value="INSERTION ELEMENT IS150 PROTEIN INSJ"/>
    <property type="match status" value="1"/>
</dbReference>
<dbReference type="InterPro" id="IPR055247">
    <property type="entry name" value="InsJ-like_HTH"/>
</dbReference>
<sequence>MKISYEQRLEATLAYLNGNGSYKKVAKQFSMHSSDLQKWVALYRNHGIEGLIKKPGKYTGDFKVSVIEYMHTHGTSVRETAAHFKIPSFRSVLMWERIYYQEGADGLYKERRGKARKMNPKLQATSLKTIKENELLLEVQKLRMENEYLKKYNALIQEKSKKTKK</sequence>
<name>A0A1V8YGE4_9ENTE</name>
<comment type="similarity">
    <text evidence="1">Belongs to the IS150/IS1296 orfA family.</text>
</comment>
<protein>
    <recommendedName>
        <fullName evidence="2">Insertion element IS150 protein InsJ-like helix-turn-helix domain-containing protein</fullName>
    </recommendedName>
</protein>
<dbReference type="SUPFAM" id="SSF48295">
    <property type="entry name" value="TrpR-like"/>
    <property type="match status" value="1"/>
</dbReference>
<dbReference type="PANTHER" id="PTHR33795">
    <property type="entry name" value="INSERTION ELEMENT IS150 PROTEIN INSJ"/>
    <property type="match status" value="1"/>
</dbReference>
<evidence type="ECO:0000313" key="3">
    <source>
        <dbReference type="EMBL" id="OQO67611.1"/>
    </source>
</evidence>
<dbReference type="AlphaFoldDB" id="A0A1V8YGE4"/>
<dbReference type="InterPro" id="IPR052057">
    <property type="entry name" value="IS150/IS1296_orfA-like"/>
</dbReference>
<comment type="caution">
    <text evidence="3">The sequence shown here is derived from an EMBL/GenBank/DDBJ whole genome shotgun (WGS) entry which is preliminary data.</text>
</comment>
<dbReference type="Gene3D" id="1.10.10.10">
    <property type="entry name" value="Winged helix-like DNA-binding domain superfamily/Winged helix DNA-binding domain"/>
    <property type="match status" value="2"/>
</dbReference>
<dbReference type="InterPro" id="IPR036388">
    <property type="entry name" value="WH-like_DNA-bd_sf"/>
</dbReference>
<dbReference type="GO" id="GO:0043565">
    <property type="term" value="F:sequence-specific DNA binding"/>
    <property type="evidence" value="ECO:0007669"/>
    <property type="project" value="InterPro"/>
</dbReference>
<dbReference type="InterPro" id="IPR009057">
    <property type="entry name" value="Homeodomain-like_sf"/>
</dbReference>
<evidence type="ECO:0000259" key="2">
    <source>
        <dbReference type="Pfam" id="PF13518"/>
    </source>
</evidence>
<dbReference type="Proteomes" id="UP000192477">
    <property type="component" value="Unassembled WGS sequence"/>
</dbReference>
<gene>
    <name evidence="3" type="ORF">BH747_13850</name>
</gene>
<feature type="domain" description="Insertion element IS150 protein InsJ-like helix-turn-helix" evidence="2">
    <location>
        <begin position="7"/>
        <end position="57"/>
    </location>
</feature>
<organism evidence="3 4">
    <name type="scientific">Enterococcus villorum</name>
    <dbReference type="NCBI Taxonomy" id="112904"/>
    <lineage>
        <taxon>Bacteria</taxon>
        <taxon>Bacillati</taxon>
        <taxon>Bacillota</taxon>
        <taxon>Bacilli</taxon>
        <taxon>Lactobacillales</taxon>
        <taxon>Enterococcaceae</taxon>
        <taxon>Enterococcus</taxon>
    </lineage>
</organism>